<evidence type="ECO:0000259" key="7">
    <source>
        <dbReference type="PROSITE" id="PS50011"/>
    </source>
</evidence>
<evidence type="ECO:0000313" key="9">
    <source>
        <dbReference type="Proteomes" id="UP000053259"/>
    </source>
</evidence>
<dbReference type="InterPro" id="IPR050108">
    <property type="entry name" value="CDK"/>
</dbReference>
<dbReference type="PROSITE" id="PS00108">
    <property type="entry name" value="PROTEIN_KINASE_ST"/>
    <property type="match status" value="1"/>
</dbReference>
<gene>
    <name evidence="8" type="ORF">PV09_05631</name>
</gene>
<dbReference type="GO" id="GO:0005524">
    <property type="term" value="F:ATP binding"/>
    <property type="evidence" value="ECO:0007669"/>
    <property type="project" value="UniProtKB-KW"/>
</dbReference>
<protein>
    <recommendedName>
        <fullName evidence="2">cyclin-dependent kinase</fullName>
        <ecNumber evidence="2">2.7.11.22</ecNumber>
    </recommendedName>
</protein>
<dbReference type="GO" id="GO:0000307">
    <property type="term" value="C:cyclin-dependent protein kinase holoenzyme complex"/>
    <property type="evidence" value="ECO:0007669"/>
    <property type="project" value="TreeGrafter"/>
</dbReference>
<comment type="similarity">
    <text evidence="1">Belongs to the protein kinase superfamily. CMGC Ser/Thr protein kinase family. CDC2/CDKX subfamily.</text>
</comment>
<dbReference type="RefSeq" id="XP_016212839.1">
    <property type="nucleotide sequence ID" value="XM_016359160.1"/>
</dbReference>
<evidence type="ECO:0000256" key="1">
    <source>
        <dbReference type="ARBA" id="ARBA00006485"/>
    </source>
</evidence>
<dbReference type="PROSITE" id="PS50011">
    <property type="entry name" value="PROTEIN_KINASE_DOM"/>
    <property type="match status" value="1"/>
</dbReference>
<dbReference type="Pfam" id="PF00069">
    <property type="entry name" value="Pkinase"/>
    <property type="match status" value="1"/>
</dbReference>
<dbReference type="Proteomes" id="UP000053259">
    <property type="component" value="Unassembled WGS sequence"/>
</dbReference>
<dbReference type="HOGENOM" id="CLU_000288_181_6_1"/>
<dbReference type="SMART" id="SM00220">
    <property type="entry name" value="S_TKc"/>
    <property type="match status" value="1"/>
</dbReference>
<dbReference type="GO" id="GO:0007165">
    <property type="term" value="P:signal transduction"/>
    <property type="evidence" value="ECO:0007669"/>
    <property type="project" value="TreeGrafter"/>
</dbReference>
<dbReference type="PANTHER" id="PTHR24056">
    <property type="entry name" value="CELL DIVISION PROTEIN KINASE"/>
    <property type="match status" value="1"/>
</dbReference>
<dbReference type="GeneID" id="27313604"/>
<dbReference type="Gene3D" id="1.10.510.10">
    <property type="entry name" value="Transferase(Phosphotransferase) domain 1"/>
    <property type="match status" value="1"/>
</dbReference>
<accession>A0A0D2A8T7</accession>
<organism evidence="8 9">
    <name type="scientific">Verruconis gallopava</name>
    <dbReference type="NCBI Taxonomy" id="253628"/>
    <lineage>
        <taxon>Eukaryota</taxon>
        <taxon>Fungi</taxon>
        <taxon>Dikarya</taxon>
        <taxon>Ascomycota</taxon>
        <taxon>Pezizomycotina</taxon>
        <taxon>Dothideomycetes</taxon>
        <taxon>Pleosporomycetidae</taxon>
        <taxon>Venturiales</taxon>
        <taxon>Sympoventuriaceae</taxon>
        <taxon>Verruconis</taxon>
    </lineage>
</organism>
<dbReference type="InParanoid" id="A0A0D2A8T7"/>
<dbReference type="AlphaFoldDB" id="A0A0D2A8T7"/>
<name>A0A0D2A8T7_9PEZI</name>
<dbReference type="STRING" id="253628.A0A0D2A8T7"/>
<dbReference type="Gene3D" id="3.30.200.20">
    <property type="entry name" value="Phosphorylase Kinase, domain 1"/>
    <property type="match status" value="1"/>
</dbReference>
<proteinExistence type="inferred from homology"/>
<keyword evidence="3" id="KW-0547">Nucleotide-binding</keyword>
<dbReference type="GO" id="GO:0010389">
    <property type="term" value="P:regulation of G2/M transition of mitotic cell cycle"/>
    <property type="evidence" value="ECO:0007669"/>
    <property type="project" value="TreeGrafter"/>
</dbReference>
<comment type="catalytic activity">
    <reaction evidence="6">
        <text>L-seryl-[protein] + ATP = O-phospho-L-seryl-[protein] + ADP + H(+)</text>
        <dbReference type="Rhea" id="RHEA:17989"/>
        <dbReference type="Rhea" id="RHEA-COMP:9863"/>
        <dbReference type="Rhea" id="RHEA-COMP:11604"/>
        <dbReference type="ChEBI" id="CHEBI:15378"/>
        <dbReference type="ChEBI" id="CHEBI:29999"/>
        <dbReference type="ChEBI" id="CHEBI:30616"/>
        <dbReference type="ChEBI" id="CHEBI:83421"/>
        <dbReference type="ChEBI" id="CHEBI:456216"/>
        <dbReference type="EC" id="2.7.11.22"/>
    </reaction>
</comment>
<evidence type="ECO:0000256" key="2">
    <source>
        <dbReference type="ARBA" id="ARBA00012425"/>
    </source>
</evidence>
<dbReference type="EMBL" id="KN847546">
    <property type="protein sequence ID" value="KIW02970.1"/>
    <property type="molecule type" value="Genomic_DNA"/>
</dbReference>
<dbReference type="SUPFAM" id="SSF56112">
    <property type="entry name" value="Protein kinase-like (PK-like)"/>
    <property type="match status" value="1"/>
</dbReference>
<dbReference type="InterPro" id="IPR011009">
    <property type="entry name" value="Kinase-like_dom_sf"/>
</dbReference>
<dbReference type="GO" id="GO:0030332">
    <property type="term" value="F:cyclin binding"/>
    <property type="evidence" value="ECO:0007669"/>
    <property type="project" value="TreeGrafter"/>
</dbReference>
<dbReference type="InterPro" id="IPR000719">
    <property type="entry name" value="Prot_kinase_dom"/>
</dbReference>
<evidence type="ECO:0000256" key="3">
    <source>
        <dbReference type="ARBA" id="ARBA00022741"/>
    </source>
</evidence>
<feature type="domain" description="Protein kinase" evidence="7">
    <location>
        <begin position="101"/>
        <end position="400"/>
    </location>
</feature>
<dbReference type="VEuPathDB" id="FungiDB:PV09_05631"/>
<sequence length="405" mass="44905">MDAASDWRYRLSFSERLASIVKITAEYKSANPDVTPAEASQRAKTLEASIFGRASEILDYHRQCNELLDELRQEAKPVQDAVSIDKDEELGQRGTKTVGRYKNARHFRDGLHSDVYKATAPVDNPASFVGLAGAVVALKVTYLIGMTPPHNSEREVRVLQKLSHPNIIPLWESFREPGYSHLVLVFPFMPYELDMILRQGYIAEAQGRSYLRDLFSALMYLHSVGIIHRDVKPSNILMKTPSGPAYLADFGIVWDPNDPDSEPPDQKITDVGTTSYRAPDILFGNSSYDASLDIWAGGCVAAQVVTSSSTPFFDSGDAGSDLTLIQSIFMKLGTPTLESWPAAESCPDWGKIQWVEYSPKPWSELLPDTSTVARDLISKLIVYQGSERLTAAQALQHPFFQAALA</sequence>
<comment type="catalytic activity">
    <reaction evidence="5">
        <text>L-threonyl-[protein] + ATP = O-phospho-L-threonyl-[protein] + ADP + H(+)</text>
        <dbReference type="Rhea" id="RHEA:46608"/>
        <dbReference type="Rhea" id="RHEA-COMP:11060"/>
        <dbReference type="Rhea" id="RHEA-COMP:11605"/>
        <dbReference type="ChEBI" id="CHEBI:15378"/>
        <dbReference type="ChEBI" id="CHEBI:30013"/>
        <dbReference type="ChEBI" id="CHEBI:30616"/>
        <dbReference type="ChEBI" id="CHEBI:61977"/>
        <dbReference type="ChEBI" id="CHEBI:456216"/>
        <dbReference type="EC" id="2.7.11.22"/>
    </reaction>
</comment>
<dbReference type="OrthoDB" id="413582at2759"/>
<dbReference type="PANTHER" id="PTHR24056:SF576">
    <property type="entry name" value="SERINE_THREONINE-PROTEIN KINASE CSK1"/>
    <property type="match status" value="1"/>
</dbReference>
<reference evidence="8 9" key="1">
    <citation type="submission" date="2015-01" db="EMBL/GenBank/DDBJ databases">
        <title>The Genome Sequence of Ochroconis gallopava CBS43764.</title>
        <authorList>
            <consortium name="The Broad Institute Genomics Platform"/>
            <person name="Cuomo C."/>
            <person name="de Hoog S."/>
            <person name="Gorbushina A."/>
            <person name="Stielow B."/>
            <person name="Teixiera M."/>
            <person name="Abouelleil A."/>
            <person name="Chapman S.B."/>
            <person name="Priest M."/>
            <person name="Young S.K."/>
            <person name="Wortman J."/>
            <person name="Nusbaum C."/>
            <person name="Birren B."/>
        </authorList>
    </citation>
    <scope>NUCLEOTIDE SEQUENCE [LARGE SCALE GENOMIC DNA]</scope>
    <source>
        <strain evidence="8 9">CBS 43764</strain>
    </source>
</reference>
<keyword evidence="9" id="KW-1185">Reference proteome</keyword>
<evidence type="ECO:0000256" key="5">
    <source>
        <dbReference type="ARBA" id="ARBA00047811"/>
    </source>
</evidence>
<dbReference type="GO" id="GO:0000082">
    <property type="term" value="P:G1/S transition of mitotic cell cycle"/>
    <property type="evidence" value="ECO:0007669"/>
    <property type="project" value="TreeGrafter"/>
</dbReference>
<evidence type="ECO:0000256" key="4">
    <source>
        <dbReference type="ARBA" id="ARBA00022840"/>
    </source>
</evidence>
<dbReference type="GO" id="GO:0010468">
    <property type="term" value="P:regulation of gene expression"/>
    <property type="evidence" value="ECO:0007669"/>
    <property type="project" value="TreeGrafter"/>
</dbReference>
<dbReference type="GO" id="GO:0005737">
    <property type="term" value="C:cytoplasm"/>
    <property type="evidence" value="ECO:0007669"/>
    <property type="project" value="TreeGrafter"/>
</dbReference>
<evidence type="ECO:0000256" key="6">
    <source>
        <dbReference type="ARBA" id="ARBA00048367"/>
    </source>
</evidence>
<dbReference type="GO" id="GO:0005634">
    <property type="term" value="C:nucleus"/>
    <property type="evidence" value="ECO:0007669"/>
    <property type="project" value="TreeGrafter"/>
</dbReference>
<evidence type="ECO:0000313" key="8">
    <source>
        <dbReference type="EMBL" id="KIW02970.1"/>
    </source>
</evidence>
<keyword evidence="4" id="KW-0067">ATP-binding</keyword>
<dbReference type="InterPro" id="IPR008271">
    <property type="entry name" value="Ser/Thr_kinase_AS"/>
</dbReference>
<dbReference type="GO" id="GO:0004693">
    <property type="term" value="F:cyclin-dependent protein serine/threonine kinase activity"/>
    <property type="evidence" value="ECO:0007669"/>
    <property type="project" value="UniProtKB-EC"/>
</dbReference>
<dbReference type="EC" id="2.7.11.22" evidence="2"/>